<dbReference type="EMBL" id="QXGC01006421">
    <property type="protein sequence ID" value="KAE9162484.1"/>
    <property type="molecule type" value="Genomic_DNA"/>
</dbReference>
<dbReference type="Proteomes" id="UP000476176">
    <property type="component" value="Unassembled WGS sequence"/>
</dbReference>
<evidence type="ECO:0000313" key="6">
    <source>
        <dbReference type="EMBL" id="KAE9265018.1"/>
    </source>
</evidence>
<comment type="caution">
    <text evidence="1">The sequence shown here is derived from an EMBL/GenBank/DDBJ whole genome shotgun (WGS) entry which is preliminary data.</text>
</comment>
<evidence type="ECO:0000313" key="5">
    <source>
        <dbReference type="EMBL" id="KAE9162484.1"/>
    </source>
</evidence>
<dbReference type="Proteomes" id="UP000460718">
    <property type="component" value="Unassembled WGS sequence"/>
</dbReference>
<dbReference type="EMBL" id="QXGE01006536">
    <property type="protein sequence ID" value="KAE9265018.1"/>
    <property type="molecule type" value="Genomic_DNA"/>
</dbReference>
<dbReference type="Proteomes" id="UP000429523">
    <property type="component" value="Unassembled WGS sequence"/>
</dbReference>
<dbReference type="EMBL" id="QXGA01006510">
    <property type="protein sequence ID" value="KAE9062864.1"/>
    <property type="molecule type" value="Genomic_DNA"/>
</dbReference>
<name>A0A6A3DJI5_9STRA</name>
<sequence>APLRSVHCTTCDAGCQSAARLPVALKGKAFPTTVAQLVALRPRVWVS</sequence>
<evidence type="ECO:0000313" key="2">
    <source>
        <dbReference type="EMBL" id="KAE8959412.1"/>
    </source>
</evidence>
<dbReference type="Proteomes" id="UP000440732">
    <property type="component" value="Unassembled WGS sequence"/>
</dbReference>
<gene>
    <name evidence="6" type="ORF">PF001_g31063</name>
    <name evidence="5" type="ORF">PF004_g30474</name>
    <name evidence="4" type="ORF">PF006_g31077</name>
    <name evidence="3" type="ORF">PF007_g30870</name>
    <name evidence="1" type="ORF">PF009_g31364</name>
    <name evidence="2" type="ORF">PF011_g30442</name>
</gene>
<evidence type="ECO:0000313" key="12">
    <source>
        <dbReference type="Proteomes" id="UP000476176"/>
    </source>
</evidence>
<dbReference type="AlphaFoldDB" id="A0A6A3DJI5"/>
<accession>A0A6A3DJI5</accession>
<evidence type="ECO:0000313" key="3">
    <source>
        <dbReference type="EMBL" id="KAE9059681.1"/>
    </source>
</evidence>
<dbReference type="EMBL" id="QXFZ01005959">
    <property type="protein sequence ID" value="KAE9059681.1"/>
    <property type="molecule type" value="Genomic_DNA"/>
</dbReference>
<evidence type="ECO:0000313" key="11">
    <source>
        <dbReference type="Proteomes" id="UP000460718"/>
    </source>
</evidence>
<dbReference type="EMBL" id="QXGF01005854">
    <property type="protein sequence ID" value="KAE8918318.1"/>
    <property type="molecule type" value="Genomic_DNA"/>
</dbReference>
<evidence type="ECO:0000313" key="4">
    <source>
        <dbReference type="EMBL" id="KAE9062864.1"/>
    </source>
</evidence>
<organism evidence="1 7">
    <name type="scientific">Phytophthora fragariae</name>
    <dbReference type="NCBI Taxonomy" id="53985"/>
    <lineage>
        <taxon>Eukaryota</taxon>
        <taxon>Sar</taxon>
        <taxon>Stramenopiles</taxon>
        <taxon>Oomycota</taxon>
        <taxon>Peronosporomycetes</taxon>
        <taxon>Peronosporales</taxon>
        <taxon>Peronosporaceae</taxon>
        <taxon>Phytophthora</taxon>
    </lineage>
</organism>
<proteinExistence type="predicted"/>
<dbReference type="EMBL" id="QXFW01006366">
    <property type="protein sequence ID" value="KAE8959412.1"/>
    <property type="molecule type" value="Genomic_DNA"/>
</dbReference>
<dbReference type="Proteomes" id="UP000441208">
    <property type="component" value="Unassembled WGS sequence"/>
</dbReference>
<feature type="non-terminal residue" evidence="1">
    <location>
        <position position="1"/>
    </location>
</feature>
<evidence type="ECO:0000313" key="7">
    <source>
        <dbReference type="Proteomes" id="UP000429523"/>
    </source>
</evidence>
<reference evidence="7 8" key="1">
    <citation type="submission" date="2018-08" db="EMBL/GenBank/DDBJ databases">
        <title>Genomic investigation of the strawberry pathogen Phytophthora fragariae indicates pathogenicity is determined by transcriptional variation in three key races.</title>
        <authorList>
            <person name="Adams T.M."/>
            <person name="Armitage A.D."/>
            <person name="Sobczyk M.K."/>
            <person name="Bates H.J."/>
            <person name="Dunwell J.M."/>
            <person name="Nellist C.F."/>
            <person name="Harrison R.J."/>
        </authorList>
    </citation>
    <scope>NUCLEOTIDE SEQUENCE [LARGE SCALE GENOMIC DNA]</scope>
    <source>
        <strain evidence="6 8">A4</strain>
        <strain evidence="5 12">BC-23</strain>
        <strain evidence="4 9">NOV-5</strain>
        <strain evidence="3 10">NOV-71</strain>
        <strain evidence="1 7">NOV-9</strain>
        <strain evidence="2 11">SCRP245</strain>
    </source>
</reference>
<evidence type="ECO:0000313" key="10">
    <source>
        <dbReference type="Proteomes" id="UP000441208"/>
    </source>
</evidence>
<evidence type="ECO:0000313" key="1">
    <source>
        <dbReference type="EMBL" id="KAE8918318.1"/>
    </source>
</evidence>
<dbReference type="Proteomes" id="UP000437068">
    <property type="component" value="Unassembled WGS sequence"/>
</dbReference>
<protein>
    <submittedName>
        <fullName evidence="1">Uncharacterized protein</fullName>
    </submittedName>
</protein>
<evidence type="ECO:0000313" key="8">
    <source>
        <dbReference type="Proteomes" id="UP000437068"/>
    </source>
</evidence>
<evidence type="ECO:0000313" key="9">
    <source>
        <dbReference type="Proteomes" id="UP000440732"/>
    </source>
</evidence>